<dbReference type="GO" id="GO:0097354">
    <property type="term" value="P:prenylation"/>
    <property type="evidence" value="ECO:0007669"/>
    <property type="project" value="UniProtKB-UniRule"/>
</dbReference>
<dbReference type="InParanoid" id="A0A316YNS7"/>
<accession>A0A316YNS7</accession>
<gene>
    <name evidence="7" type="ORF">FA10DRAFT_267246</name>
</gene>
<evidence type="ECO:0000256" key="6">
    <source>
        <dbReference type="RuleBase" id="RU367120"/>
    </source>
</evidence>
<dbReference type="EMBL" id="KZ819636">
    <property type="protein sequence ID" value="PWN90812.1"/>
    <property type="molecule type" value="Genomic_DNA"/>
</dbReference>
<protein>
    <recommendedName>
        <fullName evidence="6">Geranylgeranyl transferase type-2 subunit alpha</fullName>
        <ecNumber evidence="6">2.5.1.60</ecNumber>
    </recommendedName>
    <alternativeName>
        <fullName evidence="6">Geranylgeranyl transferase type II subunit alpha</fullName>
    </alternativeName>
</protein>
<evidence type="ECO:0000313" key="7">
    <source>
        <dbReference type="EMBL" id="PWN90812.1"/>
    </source>
</evidence>
<organism evidence="7 8">
    <name type="scientific">Acaromyces ingoldii</name>
    <dbReference type="NCBI Taxonomy" id="215250"/>
    <lineage>
        <taxon>Eukaryota</taxon>
        <taxon>Fungi</taxon>
        <taxon>Dikarya</taxon>
        <taxon>Basidiomycota</taxon>
        <taxon>Ustilaginomycotina</taxon>
        <taxon>Exobasidiomycetes</taxon>
        <taxon>Exobasidiales</taxon>
        <taxon>Cryptobasidiaceae</taxon>
        <taxon>Acaromyces</taxon>
    </lineage>
</organism>
<dbReference type="PANTHER" id="PTHR11129:SF2">
    <property type="entry name" value="GERANYLGERANYL TRANSFERASE TYPE-2 SUBUNIT ALPHA"/>
    <property type="match status" value="1"/>
</dbReference>
<evidence type="ECO:0000256" key="2">
    <source>
        <dbReference type="ARBA" id="ARBA00022602"/>
    </source>
</evidence>
<evidence type="ECO:0000256" key="1">
    <source>
        <dbReference type="ARBA" id="ARBA00006734"/>
    </source>
</evidence>
<proteinExistence type="inferred from homology"/>
<dbReference type="Pfam" id="PF01239">
    <property type="entry name" value="PPTA"/>
    <property type="match status" value="5"/>
</dbReference>
<evidence type="ECO:0000256" key="3">
    <source>
        <dbReference type="ARBA" id="ARBA00022679"/>
    </source>
</evidence>
<dbReference type="Proteomes" id="UP000245768">
    <property type="component" value="Unassembled WGS sequence"/>
</dbReference>
<keyword evidence="4" id="KW-0677">Repeat</keyword>
<dbReference type="EC" id="2.5.1.60" evidence="6"/>
<comment type="function">
    <text evidence="6">Catalyzes the transfer of a geranyl-geranyl moiety from geranyl-geranyl pyrophosphate to cysteines occuring in specific C-terminal amino acid sequences.</text>
</comment>
<evidence type="ECO:0000256" key="5">
    <source>
        <dbReference type="ARBA" id="ARBA00047658"/>
    </source>
</evidence>
<dbReference type="OrthoDB" id="1658at2759"/>
<dbReference type="PROSITE" id="PS51147">
    <property type="entry name" value="PFTA"/>
    <property type="match status" value="5"/>
</dbReference>
<keyword evidence="3 6" id="KW-0808">Transferase</keyword>
<evidence type="ECO:0000256" key="4">
    <source>
        <dbReference type="ARBA" id="ARBA00022737"/>
    </source>
</evidence>
<dbReference type="GO" id="GO:0004663">
    <property type="term" value="F:Rab geranylgeranyltransferase activity"/>
    <property type="evidence" value="ECO:0007669"/>
    <property type="project" value="UniProtKB-UniRule"/>
</dbReference>
<keyword evidence="2 6" id="KW-0637">Prenyltransferase</keyword>
<dbReference type="AlphaFoldDB" id="A0A316YNS7"/>
<comment type="catalytic activity">
    <reaction evidence="5 6">
        <text>geranylgeranyl diphosphate + L-cysteinyl-[protein] = S-geranylgeranyl-L-cysteinyl-[protein] + diphosphate</text>
        <dbReference type="Rhea" id="RHEA:21240"/>
        <dbReference type="Rhea" id="RHEA-COMP:10131"/>
        <dbReference type="Rhea" id="RHEA-COMP:11537"/>
        <dbReference type="ChEBI" id="CHEBI:29950"/>
        <dbReference type="ChEBI" id="CHEBI:33019"/>
        <dbReference type="ChEBI" id="CHEBI:57533"/>
        <dbReference type="ChEBI" id="CHEBI:86021"/>
        <dbReference type="EC" id="2.5.1.60"/>
    </reaction>
</comment>
<comment type="similarity">
    <text evidence="1 6">Belongs to the protein prenyltransferase subunit alpha family.</text>
</comment>
<dbReference type="STRING" id="215250.A0A316YNS7"/>
<reference evidence="7 8" key="1">
    <citation type="journal article" date="2018" name="Mol. Biol. Evol.">
        <title>Broad Genomic Sampling Reveals a Smut Pathogenic Ancestry of the Fungal Clade Ustilaginomycotina.</title>
        <authorList>
            <person name="Kijpornyongpan T."/>
            <person name="Mondo S.J."/>
            <person name="Barry K."/>
            <person name="Sandor L."/>
            <person name="Lee J."/>
            <person name="Lipzen A."/>
            <person name="Pangilinan J."/>
            <person name="LaButti K."/>
            <person name="Hainaut M."/>
            <person name="Henrissat B."/>
            <person name="Grigoriev I.V."/>
            <person name="Spatafora J.W."/>
            <person name="Aime M.C."/>
        </authorList>
    </citation>
    <scope>NUCLEOTIDE SEQUENCE [LARGE SCALE GENOMIC DNA]</scope>
    <source>
        <strain evidence="7 8">MCA 4198</strain>
    </source>
</reference>
<evidence type="ECO:0000313" key="8">
    <source>
        <dbReference type="Proteomes" id="UP000245768"/>
    </source>
</evidence>
<dbReference type="PANTHER" id="PTHR11129">
    <property type="entry name" value="PROTEIN FARNESYLTRANSFERASE ALPHA SUBUNIT/RAB GERANYLGERANYL TRANSFERASE ALPHA SUBUNIT"/>
    <property type="match status" value="1"/>
</dbReference>
<dbReference type="InterPro" id="IPR002088">
    <property type="entry name" value="Prenyl_trans_a"/>
</dbReference>
<name>A0A316YNS7_9BASI</name>
<dbReference type="RefSeq" id="XP_025378010.1">
    <property type="nucleotide sequence ID" value="XM_025521832.1"/>
</dbReference>
<keyword evidence="8" id="KW-1185">Reference proteome</keyword>
<dbReference type="SUPFAM" id="SSF48439">
    <property type="entry name" value="Protein prenylyltransferase"/>
    <property type="match status" value="1"/>
</dbReference>
<dbReference type="FunCoup" id="A0A316YNS7">
    <property type="interactions" value="49"/>
</dbReference>
<dbReference type="GO" id="GO:0005968">
    <property type="term" value="C:Rab-protein geranylgeranyltransferase complex"/>
    <property type="evidence" value="ECO:0007669"/>
    <property type="project" value="TreeGrafter"/>
</dbReference>
<sequence>MHGVRRDRSSQTAEARAARKAKEASKLQAYLEVQSRFFELKSRKEHSQDSLAATTKILTLSPELYTAWNFRRDVLKELFKGETVPIKEEKKDFFASVRIEEDLSAASASKRNDGKEERRPSLDYKRSLLEDDLELTTHALRAHPKVYWIWNHRRWCLEEYPDETGTKWKRELAMVDKMLEMDPRNFHGWTHRRYIFSRLASSTTSSTPDLPLYPYSLTSPELSPDSRRTQLQLARQELSYSLSKIETNFSNFSAWHRRSILLPLVWQAESLSATQMRKRRDEEFDLIKQALFTDPDDQSVWIYHEWLIDKEASQDVLEREIEVVRELVDLEPDSKLCMRALSHNLSMLSTVIKGHDPQRAKSLSEETRDLLQRLVEVDPDRKGRYLDLLQGLTA</sequence>
<dbReference type="GeneID" id="37043748"/>
<dbReference type="Gene3D" id="1.25.40.120">
    <property type="entry name" value="Protein prenylyltransferase"/>
    <property type="match status" value="1"/>
</dbReference>